<dbReference type="GO" id="GO:0003682">
    <property type="term" value="F:chromatin binding"/>
    <property type="evidence" value="ECO:0007669"/>
    <property type="project" value="EnsemblFungi"/>
</dbReference>
<dbReference type="FunFam" id="3.40.50.300:FF:000827">
    <property type="entry name" value="KTI12 chromatin-associated homolog"/>
    <property type="match status" value="1"/>
</dbReference>
<keyword evidence="6" id="KW-1185">Reference proteome</keyword>
<dbReference type="STRING" id="1754191.A0A1Y1UYK5"/>
<protein>
    <submittedName>
        <fullName evidence="5">Chromatin associated protein KTI12</fullName>
    </submittedName>
</protein>
<dbReference type="InterPro" id="IPR027417">
    <property type="entry name" value="P-loop_NTPase"/>
</dbReference>
<reference evidence="5 6" key="1">
    <citation type="submission" date="2016-08" db="EMBL/GenBank/DDBJ databases">
        <title>Genomes of anaerobic fungi encode conserved fungal cellulosomes for biomass hydrolysis.</title>
        <authorList>
            <consortium name="DOE Joint Genome Institute"/>
            <person name="Haitjema C.H."/>
            <person name="Gilmore S.P."/>
            <person name="Henske J.K."/>
            <person name="Solomon K.V."/>
            <person name="De Groot R."/>
            <person name="Kuo A."/>
            <person name="Mondo S.J."/>
            <person name="Salamov A.A."/>
            <person name="Labutti K."/>
            <person name="Zhao Z."/>
            <person name="Chiniquy J."/>
            <person name="Barry K."/>
            <person name="Brewer H.M."/>
            <person name="Purvine S.O."/>
            <person name="Wright A.T."/>
            <person name="Boxma B."/>
            <person name="Van Alen T."/>
            <person name="Hackstein J.H."/>
            <person name="Baker S.E."/>
            <person name="Grigoriev I.V."/>
            <person name="O'Malley M.A."/>
        </authorList>
    </citation>
    <scope>NUCLEOTIDE SEQUENCE [LARGE SCALE GENOMIC DNA]</scope>
    <source>
        <strain evidence="6">finn</strain>
    </source>
</reference>
<comment type="similarity">
    <text evidence="3">Belongs to the KTI12 family.</text>
</comment>
<organism evidence="5 6">
    <name type="scientific">Piromyces finnis</name>
    <dbReference type="NCBI Taxonomy" id="1754191"/>
    <lineage>
        <taxon>Eukaryota</taxon>
        <taxon>Fungi</taxon>
        <taxon>Fungi incertae sedis</taxon>
        <taxon>Chytridiomycota</taxon>
        <taxon>Chytridiomycota incertae sedis</taxon>
        <taxon>Neocallimastigomycetes</taxon>
        <taxon>Neocallimastigales</taxon>
        <taxon>Neocallimastigaceae</taxon>
        <taxon>Piromyces</taxon>
    </lineage>
</organism>
<dbReference type="GO" id="GO:0005634">
    <property type="term" value="C:nucleus"/>
    <property type="evidence" value="ECO:0007669"/>
    <property type="project" value="EnsemblFungi"/>
</dbReference>
<proteinExistence type="inferred from homology"/>
<dbReference type="Gene3D" id="3.40.50.300">
    <property type="entry name" value="P-loop containing nucleotide triphosphate hydrolases"/>
    <property type="match status" value="1"/>
</dbReference>
<dbReference type="GO" id="GO:0006357">
    <property type="term" value="P:regulation of transcription by RNA polymerase II"/>
    <property type="evidence" value="ECO:0007669"/>
    <property type="project" value="EnsemblFungi"/>
</dbReference>
<evidence type="ECO:0000256" key="3">
    <source>
        <dbReference type="ARBA" id="ARBA00025768"/>
    </source>
</evidence>
<sequence length="294" mass="33992">MPLIIICGLPCSGKTKRANELKKIMETYCPSEISNENEKIVKLLKEPRVVHLLNDDSFGLDRINTFSSINEEKKARSMLMSSVERLLNKDTIVIADAMNYIKGFRYQLYCLAKQLRTPHCIVHAAIPIQQAREWHNNRKEEEKYDPEMFENLITRFEEPDSRNRWDSPLFTLLPNDNIEDFAQNIVDALILRKAPPPNLSTISKKPQETNYLYKLDKITQTITNVVVEAQKNGQFGETKVPNCDKKLNVPSRSITLSELRKLKRQFININKTFTSLSLNKVAELFTDYLNDNLS</sequence>
<dbReference type="GO" id="GO:0005737">
    <property type="term" value="C:cytoplasm"/>
    <property type="evidence" value="ECO:0007669"/>
    <property type="project" value="EnsemblFungi"/>
</dbReference>
<evidence type="ECO:0000313" key="6">
    <source>
        <dbReference type="Proteomes" id="UP000193719"/>
    </source>
</evidence>
<dbReference type="InterPro" id="IPR013641">
    <property type="entry name" value="KTI12/PSTK"/>
</dbReference>
<keyword evidence="1" id="KW-0547">Nucleotide-binding</keyword>
<evidence type="ECO:0000256" key="4">
    <source>
        <dbReference type="ARBA" id="ARBA00063730"/>
    </source>
</evidence>
<reference evidence="5 6" key="2">
    <citation type="submission" date="2016-08" db="EMBL/GenBank/DDBJ databases">
        <title>Pervasive Adenine N6-methylation of Active Genes in Fungi.</title>
        <authorList>
            <consortium name="DOE Joint Genome Institute"/>
            <person name="Mondo S.J."/>
            <person name="Dannebaum R.O."/>
            <person name="Kuo R.C."/>
            <person name="Labutti K."/>
            <person name="Haridas S."/>
            <person name="Kuo A."/>
            <person name="Salamov A."/>
            <person name="Ahrendt S.R."/>
            <person name="Lipzen A."/>
            <person name="Sullivan W."/>
            <person name="Andreopoulos W.B."/>
            <person name="Clum A."/>
            <person name="Lindquist E."/>
            <person name="Daum C."/>
            <person name="Ramamoorthy G.K."/>
            <person name="Gryganskyi A."/>
            <person name="Culley D."/>
            <person name="Magnuson J.K."/>
            <person name="James T.Y."/>
            <person name="O'Malley M.A."/>
            <person name="Stajich J.E."/>
            <person name="Spatafora J.W."/>
            <person name="Visel A."/>
            <person name="Grigoriev I.V."/>
        </authorList>
    </citation>
    <scope>NUCLEOTIDE SEQUENCE [LARGE SCALE GENOMIC DNA]</scope>
    <source>
        <strain evidence="6">finn</strain>
    </source>
</reference>
<dbReference type="OrthoDB" id="9972657at2759"/>
<accession>A0A1Y1UYK5</accession>
<name>A0A1Y1UYK5_9FUNG</name>
<comment type="subunit">
    <text evidence="4">Interacts with the elongator complex.</text>
</comment>
<dbReference type="Pfam" id="PF08433">
    <property type="entry name" value="KTI12"/>
    <property type="match status" value="1"/>
</dbReference>
<evidence type="ECO:0000256" key="2">
    <source>
        <dbReference type="ARBA" id="ARBA00022840"/>
    </source>
</evidence>
<dbReference type="EMBL" id="MCFH01000051">
    <property type="protein sequence ID" value="ORX43595.1"/>
    <property type="molecule type" value="Genomic_DNA"/>
</dbReference>
<evidence type="ECO:0000313" key="5">
    <source>
        <dbReference type="EMBL" id="ORX43595.1"/>
    </source>
</evidence>
<dbReference type="GO" id="GO:0005524">
    <property type="term" value="F:ATP binding"/>
    <property type="evidence" value="ECO:0007669"/>
    <property type="project" value="UniProtKB-KW"/>
</dbReference>
<gene>
    <name evidence="5" type="ORF">BCR36DRAFT_335660</name>
</gene>
<dbReference type="SUPFAM" id="SSF52540">
    <property type="entry name" value="P-loop containing nucleoside triphosphate hydrolases"/>
    <property type="match status" value="1"/>
</dbReference>
<dbReference type="PANTHER" id="PTHR12435">
    <property type="match status" value="1"/>
</dbReference>
<comment type="caution">
    <text evidence="5">The sequence shown here is derived from an EMBL/GenBank/DDBJ whole genome shotgun (WGS) entry which is preliminary data.</text>
</comment>
<dbReference type="GO" id="GO:0002098">
    <property type="term" value="P:tRNA wobble uridine modification"/>
    <property type="evidence" value="ECO:0007669"/>
    <property type="project" value="EnsemblFungi"/>
</dbReference>
<dbReference type="Proteomes" id="UP000193719">
    <property type="component" value="Unassembled WGS sequence"/>
</dbReference>
<keyword evidence="2" id="KW-0067">ATP-binding</keyword>
<evidence type="ECO:0000256" key="1">
    <source>
        <dbReference type="ARBA" id="ARBA00022741"/>
    </source>
</evidence>
<dbReference type="AlphaFoldDB" id="A0A1Y1UYK5"/>